<feature type="compositionally biased region" description="Basic and acidic residues" evidence="1">
    <location>
        <begin position="186"/>
        <end position="198"/>
    </location>
</feature>
<reference evidence="2 3" key="1">
    <citation type="submission" date="2017-03" db="EMBL/GenBank/DDBJ databases">
        <title>Widespread Adenine N6-methylation of Active Genes in Fungi.</title>
        <authorList>
            <consortium name="DOE Joint Genome Institute"/>
            <person name="Mondo S.J."/>
            <person name="Dannebaum R.O."/>
            <person name="Kuo R.C."/>
            <person name="Louie K.B."/>
            <person name="Bewick A.J."/>
            <person name="Labutti K."/>
            <person name="Haridas S."/>
            <person name="Kuo A."/>
            <person name="Salamov A."/>
            <person name="Ahrendt S.R."/>
            <person name="Lau R."/>
            <person name="Bowen B.P."/>
            <person name="Lipzen A."/>
            <person name="Sullivan W."/>
            <person name="Andreopoulos W.B."/>
            <person name="Clum A."/>
            <person name="Lindquist E."/>
            <person name="Daum C."/>
            <person name="Northen T.R."/>
            <person name="Ramamoorthy G."/>
            <person name="Schmitz R.J."/>
            <person name="Gryganskyi A."/>
            <person name="Culley D."/>
            <person name="Magnuson J."/>
            <person name="James T.Y."/>
            <person name="O'Malley M.A."/>
            <person name="Stajich J.E."/>
            <person name="Spatafora J.W."/>
            <person name="Visel A."/>
            <person name="Grigoriev I.V."/>
        </authorList>
    </citation>
    <scope>NUCLEOTIDE SEQUENCE [LARGE SCALE GENOMIC DNA]</scope>
    <source>
        <strain evidence="2 3">NRRL Y-17943</strain>
    </source>
</reference>
<keyword evidence="3" id="KW-1185">Reference proteome</keyword>
<feature type="region of interest" description="Disordered" evidence="1">
    <location>
        <begin position="116"/>
        <end position="232"/>
    </location>
</feature>
<evidence type="ECO:0000313" key="3">
    <source>
        <dbReference type="Proteomes" id="UP000193218"/>
    </source>
</evidence>
<evidence type="ECO:0000256" key="1">
    <source>
        <dbReference type="SAM" id="MobiDB-lite"/>
    </source>
</evidence>
<protein>
    <submittedName>
        <fullName evidence="2">Uncharacterized protein</fullName>
    </submittedName>
</protein>
<evidence type="ECO:0000313" key="2">
    <source>
        <dbReference type="EMBL" id="ORX36458.1"/>
    </source>
</evidence>
<sequence>MAMATTPPSTPKQAVTASLRDLFTPPPTVHRDECGKRKFWKQRFPPLVVPADEPDAPLFSPYETSIRLPDSPSPMSNSLGTELDRHNGKRSRSVTAVDDESDDEIQYLHTVTAAPNRRRKLVKDEPGSSCTKGPLFMPQDEDDHHGPNSMPQAHATKKLASPVRSHTEPDDDYFEILGTPSTPLRQVDDGEARRDPDQSCRACGCTCRARSPVEEEERARPVPRGSGRRRLSRRVMGNLLGEFAAGEPTSACEIIR</sequence>
<feature type="region of interest" description="Disordered" evidence="1">
    <location>
        <begin position="1"/>
        <end position="30"/>
    </location>
</feature>
<comment type="caution">
    <text evidence="2">The sequence shown here is derived from an EMBL/GenBank/DDBJ whole genome shotgun (WGS) entry which is preliminary data.</text>
</comment>
<feature type="compositionally biased region" description="Basic and acidic residues" evidence="1">
    <location>
        <begin position="211"/>
        <end position="220"/>
    </location>
</feature>
<accession>A0A1Y1UEK4</accession>
<dbReference type="Proteomes" id="UP000193218">
    <property type="component" value="Unassembled WGS sequence"/>
</dbReference>
<dbReference type="GeneID" id="33560185"/>
<name>A0A1Y1UEK4_9TREE</name>
<gene>
    <name evidence="2" type="ORF">BD324DRAFT_651696</name>
</gene>
<dbReference type="AlphaFoldDB" id="A0A1Y1UEK4"/>
<organism evidence="2 3">
    <name type="scientific">Kockovaella imperatae</name>
    <dbReference type="NCBI Taxonomy" id="4999"/>
    <lineage>
        <taxon>Eukaryota</taxon>
        <taxon>Fungi</taxon>
        <taxon>Dikarya</taxon>
        <taxon>Basidiomycota</taxon>
        <taxon>Agaricomycotina</taxon>
        <taxon>Tremellomycetes</taxon>
        <taxon>Tremellales</taxon>
        <taxon>Cuniculitremaceae</taxon>
        <taxon>Kockovaella</taxon>
    </lineage>
</organism>
<proteinExistence type="predicted"/>
<dbReference type="EMBL" id="NBSH01000008">
    <property type="protein sequence ID" value="ORX36458.1"/>
    <property type="molecule type" value="Genomic_DNA"/>
</dbReference>
<dbReference type="RefSeq" id="XP_021870559.1">
    <property type="nucleotide sequence ID" value="XM_022018376.1"/>
</dbReference>
<feature type="region of interest" description="Disordered" evidence="1">
    <location>
        <begin position="60"/>
        <end position="100"/>
    </location>
</feature>
<dbReference type="InParanoid" id="A0A1Y1UEK4"/>